<comment type="caution">
    <text evidence="2">The sequence shown here is derived from an EMBL/GenBank/DDBJ whole genome shotgun (WGS) entry which is preliminary data.</text>
</comment>
<organism evidence="2 3">
    <name type="scientific">Paenibacillus pinisoli</name>
    <dbReference type="NCBI Taxonomy" id="1276110"/>
    <lineage>
        <taxon>Bacteria</taxon>
        <taxon>Bacillati</taxon>
        <taxon>Bacillota</taxon>
        <taxon>Bacilli</taxon>
        <taxon>Bacillales</taxon>
        <taxon>Paenibacillaceae</taxon>
        <taxon>Paenibacillus</taxon>
    </lineage>
</organism>
<evidence type="ECO:0000256" key="1">
    <source>
        <dbReference type="SAM" id="MobiDB-lite"/>
    </source>
</evidence>
<evidence type="ECO:0000313" key="3">
    <source>
        <dbReference type="Proteomes" id="UP000267798"/>
    </source>
</evidence>
<feature type="region of interest" description="Disordered" evidence="1">
    <location>
        <begin position="1"/>
        <end position="49"/>
    </location>
</feature>
<keyword evidence="3" id="KW-1185">Reference proteome</keyword>
<name>A0A3A6PNC2_9BACL</name>
<sequence>MTRKKNESTDLQQDLLEDSQAGLDQTKEGVAPENSPEHNDHSQDPPQTVRVEFLTNVKHDTDYYRAGQREDLPKQVFDTLLAAKAVRRLGE</sequence>
<protein>
    <submittedName>
        <fullName evidence="2">Uncharacterized protein</fullName>
    </submittedName>
</protein>
<dbReference type="OrthoDB" id="9911133at2"/>
<dbReference type="EMBL" id="QXQB01000001">
    <property type="protein sequence ID" value="RJX40878.1"/>
    <property type="molecule type" value="Genomic_DNA"/>
</dbReference>
<reference evidence="2 3" key="1">
    <citation type="submission" date="2018-09" db="EMBL/GenBank/DDBJ databases">
        <title>Paenibacillus aracenensis nov. sp. isolated from a cave in southern Spain.</title>
        <authorList>
            <person name="Jurado V."/>
            <person name="Gutierrez-Patricio S."/>
            <person name="Gonzalez-Pimentel J.L."/>
            <person name="Miller A.Z."/>
            <person name="Laiz L."/>
            <person name="Saiz-Jimenez C."/>
        </authorList>
    </citation>
    <scope>NUCLEOTIDE SEQUENCE [LARGE SCALE GENOMIC DNA]</scope>
    <source>
        <strain evidence="2 3">JCM 19203</strain>
    </source>
</reference>
<dbReference type="Proteomes" id="UP000267798">
    <property type="component" value="Unassembled WGS sequence"/>
</dbReference>
<dbReference type="RefSeq" id="WP_120106847.1">
    <property type="nucleotide sequence ID" value="NZ_QXQB01000001.1"/>
</dbReference>
<proteinExistence type="predicted"/>
<dbReference type="AlphaFoldDB" id="A0A3A6PNC2"/>
<evidence type="ECO:0000313" key="2">
    <source>
        <dbReference type="EMBL" id="RJX40878.1"/>
    </source>
</evidence>
<gene>
    <name evidence="2" type="ORF">D3P09_02310</name>
</gene>
<accession>A0A3A6PNC2</accession>